<dbReference type="RefSeq" id="XP_073560667.1">
    <property type="nucleotide sequence ID" value="XM_073701387.1"/>
</dbReference>
<proteinExistence type="predicted"/>
<dbReference type="GeneID" id="300575837"/>
<dbReference type="EMBL" id="PPTA01000004">
    <property type="protein sequence ID" value="TFB04466.1"/>
    <property type="molecule type" value="Genomic_DNA"/>
</dbReference>
<accession>A0ABY2H9V2</accession>
<evidence type="ECO:0000313" key="2">
    <source>
        <dbReference type="EMBL" id="TFB04466.1"/>
    </source>
</evidence>
<protein>
    <submittedName>
        <fullName evidence="2">Uncharacterized protein</fullName>
    </submittedName>
</protein>
<sequence>MGARLILLKESTMDPSAMVNVGAEWDGCLEDGENSEEQPDISCERDESHARIGINGKLPPQPQDSQPPMRYRSDATRKEGGPQIDQDAWYM</sequence>
<evidence type="ECO:0000313" key="3">
    <source>
        <dbReference type="Proteomes" id="UP001642720"/>
    </source>
</evidence>
<comment type="caution">
    <text evidence="2">The sequence shown here is derived from an EMBL/GenBank/DDBJ whole genome shotgun (WGS) entry which is preliminary data.</text>
</comment>
<feature type="region of interest" description="Disordered" evidence="1">
    <location>
        <begin position="29"/>
        <end position="91"/>
    </location>
</feature>
<dbReference type="Proteomes" id="UP001642720">
    <property type="component" value="Unassembled WGS sequence"/>
</dbReference>
<feature type="compositionally biased region" description="Basic and acidic residues" evidence="1">
    <location>
        <begin position="71"/>
        <end position="80"/>
    </location>
</feature>
<feature type="compositionally biased region" description="Acidic residues" evidence="1">
    <location>
        <begin position="29"/>
        <end position="39"/>
    </location>
</feature>
<name>A0ABY2H9V2_9HYPO</name>
<organism evidence="2 3">
    <name type="scientific">Trichoderma ghanense</name>
    <dbReference type="NCBI Taxonomy" id="65468"/>
    <lineage>
        <taxon>Eukaryota</taxon>
        <taxon>Fungi</taxon>
        <taxon>Dikarya</taxon>
        <taxon>Ascomycota</taxon>
        <taxon>Pezizomycotina</taxon>
        <taxon>Sordariomycetes</taxon>
        <taxon>Hypocreomycetidae</taxon>
        <taxon>Hypocreales</taxon>
        <taxon>Hypocreaceae</taxon>
        <taxon>Trichoderma</taxon>
    </lineage>
</organism>
<reference evidence="2 3" key="1">
    <citation type="submission" date="2018-01" db="EMBL/GenBank/DDBJ databases">
        <title>Genome characterization of the sugarcane-associated fungus Trichoderma ghanense CCMA-1212 and their application in lignocelulose bioconversion.</title>
        <authorList>
            <person name="Steindorff A.S."/>
            <person name="Mendes T.D."/>
            <person name="Vilela E.S.D."/>
            <person name="Rodrigues D.S."/>
            <person name="Formighieri E.F."/>
            <person name="Melo I.S."/>
            <person name="Favaro L.C.L."/>
        </authorList>
    </citation>
    <scope>NUCLEOTIDE SEQUENCE [LARGE SCALE GENOMIC DNA]</scope>
    <source>
        <strain evidence="2 3">CCMA-1212</strain>
    </source>
</reference>
<keyword evidence="3" id="KW-1185">Reference proteome</keyword>
<gene>
    <name evidence="2" type="ORF">CCMA1212_004068</name>
</gene>
<evidence type="ECO:0000256" key="1">
    <source>
        <dbReference type="SAM" id="MobiDB-lite"/>
    </source>
</evidence>